<name>A0ABN7T2Z1_OIKDI</name>
<feature type="compositionally biased region" description="Basic and acidic residues" evidence="1">
    <location>
        <begin position="204"/>
        <end position="213"/>
    </location>
</feature>
<reference evidence="3 4" key="1">
    <citation type="submission" date="2021-04" db="EMBL/GenBank/DDBJ databases">
        <authorList>
            <person name="Bliznina A."/>
        </authorList>
    </citation>
    <scope>NUCLEOTIDE SEQUENCE [LARGE SCALE GENOMIC DNA]</scope>
</reference>
<feature type="compositionally biased region" description="Polar residues" evidence="1">
    <location>
        <begin position="358"/>
        <end position="367"/>
    </location>
</feature>
<feature type="chain" id="PRO_5046888699" evidence="2">
    <location>
        <begin position="16"/>
        <end position="408"/>
    </location>
</feature>
<organism evidence="3 4">
    <name type="scientific">Oikopleura dioica</name>
    <name type="common">Tunicate</name>
    <dbReference type="NCBI Taxonomy" id="34765"/>
    <lineage>
        <taxon>Eukaryota</taxon>
        <taxon>Metazoa</taxon>
        <taxon>Chordata</taxon>
        <taxon>Tunicata</taxon>
        <taxon>Appendicularia</taxon>
        <taxon>Copelata</taxon>
        <taxon>Oikopleuridae</taxon>
        <taxon>Oikopleura</taxon>
    </lineage>
</organism>
<feature type="region of interest" description="Disordered" evidence="1">
    <location>
        <begin position="352"/>
        <end position="408"/>
    </location>
</feature>
<keyword evidence="2" id="KW-0732">Signal</keyword>
<evidence type="ECO:0000313" key="3">
    <source>
        <dbReference type="EMBL" id="CAG5112035.1"/>
    </source>
</evidence>
<dbReference type="EMBL" id="OU015567">
    <property type="protein sequence ID" value="CAG5112035.1"/>
    <property type="molecule type" value="Genomic_DNA"/>
</dbReference>
<feature type="compositionally biased region" description="Polar residues" evidence="1">
    <location>
        <begin position="164"/>
        <end position="177"/>
    </location>
</feature>
<proteinExistence type="predicted"/>
<sequence length="408" mass="45552">MSIVTLLLSTASTAIQPVTDLITTGALLTGVYRVVIIPSRGASRGGYNGQGYRCDNHHGSIGYNSNNGNGYNNHGNAHYTQNDYDSRTYGVNAAFEEAYVLIPFSEPEQITTQPEQFTQAEEREQLDYNLEMEASTLENSVQDLENERDLLKQMLKELDEEESSCTSNAGCSAQIPSESEPVIRPSTYSPSRSQIRALATPSTHRSDLDRRLAEIFGQPNEPQNDEEDSEETDSFLTTGNESPPPKHPDLHQDEYQAKLHLAKQEDKHVMHKGMLVPTKKTNLRVKILLHEQNILLQKSASLMSKNCFHRTREYRQIVSLTKKLHDRSSKYAYAAHVILSGSKESIKEFIQRERNAENDASSQNVSRGATGTSGAASTSGYNQARNSSTVHRSNKSHRQQPEPNVDNL</sequence>
<evidence type="ECO:0000256" key="2">
    <source>
        <dbReference type="SAM" id="SignalP"/>
    </source>
</evidence>
<feature type="compositionally biased region" description="Acidic residues" evidence="1">
    <location>
        <begin position="223"/>
        <end position="233"/>
    </location>
</feature>
<accession>A0ABN7T2Z1</accession>
<feature type="compositionally biased region" description="Low complexity" evidence="1">
    <location>
        <begin position="368"/>
        <end position="380"/>
    </location>
</feature>
<feature type="compositionally biased region" description="Polar residues" evidence="1">
    <location>
        <begin position="381"/>
        <end position="391"/>
    </location>
</feature>
<gene>
    <name evidence="3" type="ORF">OKIOD_LOCUS15059</name>
</gene>
<feature type="region of interest" description="Disordered" evidence="1">
    <location>
        <begin position="159"/>
        <end position="251"/>
    </location>
</feature>
<protein>
    <submittedName>
        <fullName evidence="3">Oidioi.mRNA.OKI2018_I69.chr2.g6294.t1.cds</fullName>
    </submittedName>
</protein>
<evidence type="ECO:0000256" key="1">
    <source>
        <dbReference type="SAM" id="MobiDB-lite"/>
    </source>
</evidence>
<evidence type="ECO:0000313" key="4">
    <source>
        <dbReference type="Proteomes" id="UP001158576"/>
    </source>
</evidence>
<dbReference type="Proteomes" id="UP001158576">
    <property type="component" value="Chromosome 2"/>
</dbReference>
<keyword evidence="4" id="KW-1185">Reference proteome</keyword>
<feature type="signal peptide" evidence="2">
    <location>
        <begin position="1"/>
        <end position="15"/>
    </location>
</feature>